<dbReference type="RefSeq" id="WP_052737124.1">
    <property type="nucleotide sequence ID" value="NZ_FONN01000007.1"/>
</dbReference>
<keyword evidence="1" id="KW-0732">Signal</keyword>
<dbReference type="InterPro" id="IPR036426">
    <property type="entry name" value="Bulb-type_lectin_dom_sf"/>
</dbReference>
<evidence type="ECO:0000313" key="3">
    <source>
        <dbReference type="EMBL" id="SFE82202.1"/>
    </source>
</evidence>
<feature type="chain" id="PRO_5039163910" description="Bulb-type lectin domain-containing protein" evidence="1">
    <location>
        <begin position="29"/>
        <end position="207"/>
    </location>
</feature>
<evidence type="ECO:0000259" key="2">
    <source>
        <dbReference type="PROSITE" id="PS50927"/>
    </source>
</evidence>
<proteinExistence type="predicted"/>
<evidence type="ECO:0000256" key="1">
    <source>
        <dbReference type="SAM" id="SignalP"/>
    </source>
</evidence>
<protein>
    <recommendedName>
        <fullName evidence="2">Bulb-type lectin domain-containing protein</fullName>
    </recommendedName>
</protein>
<dbReference type="PROSITE" id="PS50927">
    <property type="entry name" value="BULB_LECTIN"/>
    <property type="match status" value="1"/>
</dbReference>
<gene>
    <name evidence="3" type="ORF">SAMN04487969_107128</name>
</gene>
<accession>A0A1I2DNL4</accession>
<evidence type="ECO:0000313" key="4">
    <source>
        <dbReference type="Proteomes" id="UP000183410"/>
    </source>
</evidence>
<dbReference type="Gene3D" id="2.90.10.10">
    <property type="entry name" value="Bulb-type lectin domain"/>
    <property type="match status" value="2"/>
</dbReference>
<organism evidence="3 4">
    <name type="scientific">Paenibacillus algorifonticola</name>
    <dbReference type="NCBI Taxonomy" id="684063"/>
    <lineage>
        <taxon>Bacteria</taxon>
        <taxon>Bacillati</taxon>
        <taxon>Bacillota</taxon>
        <taxon>Bacilli</taxon>
        <taxon>Bacillales</taxon>
        <taxon>Paenibacillaceae</taxon>
        <taxon>Paenibacillus</taxon>
    </lineage>
</organism>
<dbReference type="AlphaFoldDB" id="A0A1I2DNL4"/>
<keyword evidence="4" id="KW-1185">Reference proteome</keyword>
<feature type="signal peptide" evidence="1">
    <location>
        <begin position="1"/>
        <end position="28"/>
    </location>
</feature>
<reference evidence="4" key="1">
    <citation type="submission" date="2016-10" db="EMBL/GenBank/DDBJ databases">
        <authorList>
            <person name="Varghese N."/>
            <person name="Submissions S."/>
        </authorList>
    </citation>
    <scope>NUCLEOTIDE SEQUENCE [LARGE SCALE GENOMIC DNA]</scope>
    <source>
        <strain evidence="4">CGMCC 1.10223</strain>
    </source>
</reference>
<feature type="domain" description="Bulb-type lectin" evidence="2">
    <location>
        <begin position="34"/>
        <end position="207"/>
    </location>
</feature>
<name>A0A1I2DNL4_9BACL</name>
<dbReference type="EMBL" id="FONN01000007">
    <property type="protein sequence ID" value="SFE82202.1"/>
    <property type="molecule type" value="Genomic_DNA"/>
</dbReference>
<dbReference type="Proteomes" id="UP000183410">
    <property type="component" value="Unassembled WGS sequence"/>
</dbReference>
<dbReference type="InterPro" id="IPR001480">
    <property type="entry name" value="Bulb-type_lectin_dom"/>
</dbReference>
<dbReference type="SUPFAM" id="SSF51110">
    <property type="entry name" value="alpha-D-mannose-specific plant lectins"/>
    <property type="match status" value="2"/>
</dbReference>
<dbReference type="OrthoDB" id="291765at2"/>
<sequence>MNKQLFPKSFRILMACLLLLAFAVPATASASYLGDKLTIGGSMSKGDYLTSQDGRFSAIWQNDGNFVIYQNGSSLWSSGTSNSGAVSFKFEAFGKPVIYKYGGSYQDVFQYGYRYGFNPASGKYEYYTGWGYDKVWVINTSILQAAWFANTASWIPTHHGSGLPADTTGDTLVMQNDGNLVLYNTTMTNSYYPNSYIPVWASNTGGR</sequence>